<evidence type="ECO:0000256" key="7">
    <source>
        <dbReference type="ARBA" id="ARBA00022683"/>
    </source>
</evidence>
<dbReference type="RefSeq" id="WP_109230131.1">
    <property type="nucleotide sequence ID" value="NZ_PYHR01000002.1"/>
</dbReference>
<dbReference type="Gene3D" id="3.40.930.10">
    <property type="entry name" value="Mannitol-specific EII, Chain A"/>
    <property type="match status" value="1"/>
</dbReference>
<dbReference type="AlphaFoldDB" id="A0A2U1ZXT2"/>
<keyword evidence="3" id="KW-0813">Transport</keyword>
<evidence type="ECO:0000313" key="15">
    <source>
        <dbReference type="Proteomes" id="UP000245166"/>
    </source>
</evidence>
<keyword evidence="7" id="KW-0598">Phosphotransferase system</keyword>
<dbReference type="Pfam" id="PF00359">
    <property type="entry name" value="PTS_EIIA_2"/>
    <property type="match status" value="1"/>
</dbReference>
<dbReference type="GO" id="GO:0009401">
    <property type="term" value="P:phosphoenolpyruvate-dependent sugar phosphotransferase system"/>
    <property type="evidence" value="ECO:0007669"/>
    <property type="project" value="UniProtKB-KW"/>
</dbReference>
<dbReference type="CDD" id="cd00211">
    <property type="entry name" value="PTS_IIA_fru"/>
    <property type="match status" value="1"/>
</dbReference>
<sequence>MVDLASLLTPGRTALEVAVASRAEAIDAVGALLVADGTAPASHVAAMHEREARVSTYLGAGVAVPHATPIADPAAADRPVDDGGAPGALALARFPDGVEWDGETAYVAIAVVARPANHTAILAAIASLLLDPERARALVGAGTTAQVTAALTTSSTVPGTPGDDGQEPSAAAGGDRRGLTGPDRSS</sequence>
<protein>
    <recommendedName>
        <fullName evidence="2">Mannitol-specific phosphotransferase enzyme IIA component</fullName>
    </recommendedName>
    <alternativeName>
        <fullName evidence="10">EIIA</fullName>
    </alternativeName>
    <alternativeName>
        <fullName evidence="11">EIII</fullName>
    </alternativeName>
    <alternativeName>
        <fullName evidence="9">PTS system mannitol-specific EIIA component</fullName>
    </alternativeName>
</protein>
<dbReference type="PROSITE" id="PS51094">
    <property type="entry name" value="PTS_EIIA_TYPE_2"/>
    <property type="match status" value="1"/>
</dbReference>
<keyword evidence="5 14" id="KW-0762">Sugar transport</keyword>
<evidence type="ECO:0000256" key="3">
    <source>
        <dbReference type="ARBA" id="ARBA00022448"/>
    </source>
</evidence>
<comment type="function">
    <text evidence="1">The phosphoenolpyruvate-dependent sugar phosphotransferase system (sugar PTS), a major carbohydrate active transport system, catalyzes the phosphorylation of incoming sugar substrates concomitantly with their translocation across the cell membrane. The enzyme II CmtAB PTS system is involved in D-mannitol transport.</text>
</comment>
<reference evidence="14 15" key="1">
    <citation type="submission" date="2018-03" db="EMBL/GenBank/DDBJ databases">
        <title>Genome assembly of novel Miniimonas species PCH200.</title>
        <authorList>
            <person name="Thakur V."/>
            <person name="Kumar V."/>
            <person name="Singh D."/>
        </authorList>
    </citation>
    <scope>NUCLEOTIDE SEQUENCE [LARGE SCALE GENOMIC DNA]</scope>
    <source>
        <strain evidence="14 15">PCH200</strain>
    </source>
</reference>
<comment type="caution">
    <text evidence="14">The sequence shown here is derived from an EMBL/GenBank/DDBJ whole genome shotgun (WGS) entry which is preliminary data.</text>
</comment>
<feature type="region of interest" description="Disordered" evidence="12">
    <location>
        <begin position="152"/>
        <end position="186"/>
    </location>
</feature>
<name>A0A2U1ZXT2_9MICO</name>
<evidence type="ECO:0000259" key="13">
    <source>
        <dbReference type="PROSITE" id="PS51094"/>
    </source>
</evidence>
<evidence type="ECO:0000256" key="12">
    <source>
        <dbReference type="SAM" id="MobiDB-lite"/>
    </source>
</evidence>
<keyword evidence="15" id="KW-1185">Reference proteome</keyword>
<dbReference type="OrthoDB" id="1640042at2"/>
<dbReference type="GO" id="GO:0016301">
    <property type="term" value="F:kinase activity"/>
    <property type="evidence" value="ECO:0007669"/>
    <property type="project" value="UniProtKB-KW"/>
</dbReference>
<feature type="domain" description="PTS EIIA type-2" evidence="13">
    <location>
        <begin position="6"/>
        <end position="154"/>
    </location>
</feature>
<dbReference type="SUPFAM" id="SSF55804">
    <property type="entry name" value="Phoshotransferase/anion transport protein"/>
    <property type="match status" value="1"/>
</dbReference>
<keyword evidence="6" id="KW-0808">Transferase</keyword>
<dbReference type="PANTHER" id="PTHR30181:SF2">
    <property type="entry name" value="PTS SYSTEM MANNITOL-SPECIFIC EIICBA COMPONENT"/>
    <property type="match status" value="1"/>
</dbReference>
<organism evidence="14 15">
    <name type="scientific">Serinibacter arcticus</name>
    <dbReference type="NCBI Taxonomy" id="1655435"/>
    <lineage>
        <taxon>Bacteria</taxon>
        <taxon>Bacillati</taxon>
        <taxon>Actinomycetota</taxon>
        <taxon>Actinomycetes</taxon>
        <taxon>Micrococcales</taxon>
        <taxon>Beutenbergiaceae</taxon>
        <taxon>Serinibacter</taxon>
    </lineage>
</organism>
<dbReference type="EMBL" id="PYHR01000002">
    <property type="protein sequence ID" value="PWD51750.1"/>
    <property type="molecule type" value="Genomic_DNA"/>
</dbReference>
<dbReference type="GO" id="GO:0005886">
    <property type="term" value="C:plasma membrane"/>
    <property type="evidence" value="ECO:0007669"/>
    <property type="project" value="TreeGrafter"/>
</dbReference>
<evidence type="ECO:0000256" key="1">
    <source>
        <dbReference type="ARBA" id="ARBA00002434"/>
    </source>
</evidence>
<accession>A0A2U1ZXT2</accession>
<evidence type="ECO:0000256" key="10">
    <source>
        <dbReference type="ARBA" id="ARBA00030956"/>
    </source>
</evidence>
<keyword evidence="4" id="KW-0597">Phosphoprotein</keyword>
<evidence type="ECO:0000313" key="14">
    <source>
        <dbReference type="EMBL" id="PWD51750.1"/>
    </source>
</evidence>
<dbReference type="PANTHER" id="PTHR30181">
    <property type="entry name" value="MANNITOL PERMEASE IIC COMPONENT"/>
    <property type="match status" value="1"/>
</dbReference>
<gene>
    <name evidence="14" type="ORF">C8046_14935</name>
</gene>
<evidence type="ECO:0000256" key="4">
    <source>
        <dbReference type="ARBA" id="ARBA00022553"/>
    </source>
</evidence>
<evidence type="ECO:0000256" key="6">
    <source>
        <dbReference type="ARBA" id="ARBA00022679"/>
    </source>
</evidence>
<keyword evidence="8" id="KW-0418">Kinase</keyword>
<dbReference type="GO" id="GO:0090563">
    <property type="term" value="F:protein-phosphocysteine-sugar phosphotransferase activity"/>
    <property type="evidence" value="ECO:0007669"/>
    <property type="project" value="TreeGrafter"/>
</dbReference>
<dbReference type="InterPro" id="IPR050893">
    <property type="entry name" value="Sugar_PTS"/>
</dbReference>
<evidence type="ECO:0000256" key="9">
    <source>
        <dbReference type="ARBA" id="ARBA00029908"/>
    </source>
</evidence>
<proteinExistence type="predicted"/>
<dbReference type="InterPro" id="IPR016152">
    <property type="entry name" value="PTrfase/Anion_transptr"/>
</dbReference>
<dbReference type="PROSITE" id="PS00372">
    <property type="entry name" value="PTS_EIIA_TYPE_2_HIS"/>
    <property type="match status" value="1"/>
</dbReference>
<evidence type="ECO:0000256" key="8">
    <source>
        <dbReference type="ARBA" id="ARBA00022777"/>
    </source>
</evidence>
<dbReference type="Proteomes" id="UP000245166">
    <property type="component" value="Unassembled WGS sequence"/>
</dbReference>
<dbReference type="InterPro" id="IPR002178">
    <property type="entry name" value="PTS_EIIA_type-2_dom"/>
</dbReference>
<evidence type="ECO:0000256" key="2">
    <source>
        <dbReference type="ARBA" id="ARBA00014783"/>
    </source>
</evidence>
<evidence type="ECO:0000256" key="5">
    <source>
        <dbReference type="ARBA" id="ARBA00022597"/>
    </source>
</evidence>
<evidence type="ECO:0000256" key="11">
    <source>
        <dbReference type="ARBA" id="ARBA00030962"/>
    </source>
</evidence>